<gene>
    <name evidence="6" type="ORF">INT44_006971</name>
</gene>
<protein>
    <recommendedName>
        <fullName evidence="5">RING-CH-type domain-containing protein</fullName>
    </recommendedName>
</protein>
<feature type="transmembrane region" description="Helical" evidence="4">
    <location>
        <begin position="91"/>
        <end position="112"/>
    </location>
</feature>
<comment type="caution">
    <text evidence="6">The sequence shown here is derived from an EMBL/GenBank/DDBJ whole genome shotgun (WGS) entry which is preliminary data.</text>
</comment>
<evidence type="ECO:0000256" key="2">
    <source>
        <dbReference type="ARBA" id="ARBA00022771"/>
    </source>
</evidence>
<feature type="transmembrane region" description="Helical" evidence="4">
    <location>
        <begin position="251"/>
        <end position="272"/>
    </location>
</feature>
<reference evidence="6" key="1">
    <citation type="submission" date="2020-12" db="EMBL/GenBank/DDBJ databases">
        <title>Metabolic potential, ecology and presence of endohyphal bacteria is reflected in genomic diversity of Mucoromycotina.</title>
        <authorList>
            <person name="Muszewska A."/>
            <person name="Okrasinska A."/>
            <person name="Steczkiewicz K."/>
            <person name="Drgas O."/>
            <person name="Orlowska M."/>
            <person name="Perlinska-Lenart U."/>
            <person name="Aleksandrzak-Piekarczyk T."/>
            <person name="Szatraj K."/>
            <person name="Zielenkiewicz U."/>
            <person name="Pilsyk S."/>
            <person name="Malc E."/>
            <person name="Mieczkowski P."/>
            <person name="Kruszewska J.S."/>
            <person name="Biernat P."/>
            <person name="Pawlowska J."/>
        </authorList>
    </citation>
    <scope>NUCLEOTIDE SEQUENCE</scope>
    <source>
        <strain evidence="6">WA0000051536</strain>
    </source>
</reference>
<evidence type="ECO:0000259" key="5">
    <source>
        <dbReference type="PROSITE" id="PS51292"/>
    </source>
</evidence>
<proteinExistence type="predicted"/>
<evidence type="ECO:0000313" key="6">
    <source>
        <dbReference type="EMBL" id="KAG2172998.1"/>
    </source>
</evidence>
<feature type="domain" description="RING-CH-type" evidence="5">
    <location>
        <begin position="10"/>
        <end position="78"/>
    </location>
</feature>
<keyword evidence="4" id="KW-1133">Transmembrane helix</keyword>
<dbReference type="PROSITE" id="PS51292">
    <property type="entry name" value="ZF_RING_CH"/>
    <property type="match status" value="1"/>
</dbReference>
<dbReference type="InterPro" id="IPR011016">
    <property type="entry name" value="Znf_RING-CH"/>
</dbReference>
<dbReference type="SMART" id="SM00744">
    <property type="entry name" value="RINGv"/>
    <property type="match status" value="1"/>
</dbReference>
<keyword evidence="7" id="KW-1185">Reference proteome</keyword>
<keyword evidence="3" id="KW-0862">Zinc</keyword>
<dbReference type="InterPro" id="IPR013083">
    <property type="entry name" value="Znf_RING/FYVE/PHD"/>
</dbReference>
<dbReference type="EMBL" id="JAEPRA010000020">
    <property type="protein sequence ID" value="KAG2172998.1"/>
    <property type="molecule type" value="Genomic_DNA"/>
</dbReference>
<dbReference type="GO" id="GO:0008270">
    <property type="term" value="F:zinc ion binding"/>
    <property type="evidence" value="ECO:0007669"/>
    <property type="project" value="UniProtKB-KW"/>
</dbReference>
<organism evidence="6 7">
    <name type="scientific">Umbelopsis vinacea</name>
    <dbReference type="NCBI Taxonomy" id="44442"/>
    <lineage>
        <taxon>Eukaryota</taxon>
        <taxon>Fungi</taxon>
        <taxon>Fungi incertae sedis</taxon>
        <taxon>Mucoromycota</taxon>
        <taxon>Mucoromycotina</taxon>
        <taxon>Umbelopsidomycetes</taxon>
        <taxon>Umbelopsidales</taxon>
        <taxon>Umbelopsidaceae</taxon>
        <taxon>Umbelopsis</taxon>
    </lineage>
</organism>
<name>A0A8H7PFK8_9FUNG</name>
<dbReference type="PANTHER" id="PTHR46347">
    <property type="entry name" value="RING/FYVE/PHD ZINC FINGER SUPERFAMILY PROTEIN"/>
    <property type="match status" value="1"/>
</dbReference>
<keyword evidence="4" id="KW-0472">Membrane</keyword>
<dbReference type="CDD" id="cd16495">
    <property type="entry name" value="RING_CH-C4HC3_MARCH"/>
    <property type="match status" value="1"/>
</dbReference>
<dbReference type="Gene3D" id="3.30.40.10">
    <property type="entry name" value="Zinc/RING finger domain, C3HC4 (zinc finger)"/>
    <property type="match status" value="1"/>
</dbReference>
<evidence type="ECO:0000256" key="3">
    <source>
        <dbReference type="ARBA" id="ARBA00022833"/>
    </source>
</evidence>
<keyword evidence="2" id="KW-0863">Zinc-finger</keyword>
<evidence type="ECO:0000256" key="4">
    <source>
        <dbReference type="SAM" id="Phobius"/>
    </source>
</evidence>
<dbReference type="Proteomes" id="UP000612746">
    <property type="component" value="Unassembled WGS sequence"/>
</dbReference>
<dbReference type="SUPFAM" id="SSF57850">
    <property type="entry name" value="RING/U-box"/>
    <property type="match status" value="1"/>
</dbReference>
<dbReference type="PANTHER" id="PTHR46347:SF1">
    <property type="entry name" value="RING_FYVE_PHD ZINC FINGER SUPERFAMILY PROTEIN"/>
    <property type="match status" value="1"/>
</dbReference>
<keyword evidence="4" id="KW-0812">Transmembrane</keyword>
<accession>A0A8H7PFK8</accession>
<dbReference type="Pfam" id="PF12906">
    <property type="entry name" value="RINGv"/>
    <property type="match status" value="1"/>
</dbReference>
<dbReference type="AlphaFoldDB" id="A0A8H7PFK8"/>
<evidence type="ECO:0000256" key="1">
    <source>
        <dbReference type="ARBA" id="ARBA00022723"/>
    </source>
</evidence>
<evidence type="ECO:0000313" key="7">
    <source>
        <dbReference type="Proteomes" id="UP000612746"/>
    </source>
</evidence>
<dbReference type="OrthoDB" id="264354at2759"/>
<sequence length="349" mass="40038">MTDDSPNDKHSPEFTRQCRICLSEDDDKELLISPCSCKGSIKYVHPSCLTSWRKALVRHGRGRDADRCTLCKRQLNIRARGWVSFLANHKFTPVVMTALVLFLILIPAGYIMKALVVMSIRFTDRYDNSTNMLWDKPIDINAADVLSPKSYPLYAPFPVCSPSSIEVTSHALFTSPIVYWMLFPFSDDRCWHFILCKLQHFHLGFFLLGSVNNVWFTYKILGDMFDIILGDTAEEGGVRLTRGAQLIKTGLLIYTSMLVCIFWIHFNLFAFRAEATEMGTAAFRLKNFLAELPLWGLRWITLSVAVGEFAVRSLYQWLGKALYRVEDDEILSIDEDHMAATPSRWRRHS</sequence>
<keyword evidence="1" id="KW-0479">Metal-binding</keyword>